<dbReference type="Proteomes" id="UP001165101">
    <property type="component" value="Unassembled WGS sequence"/>
</dbReference>
<evidence type="ECO:0000313" key="1">
    <source>
        <dbReference type="EMBL" id="GME91639.1"/>
    </source>
</evidence>
<evidence type="ECO:0000313" key="2">
    <source>
        <dbReference type="Proteomes" id="UP001165101"/>
    </source>
</evidence>
<reference evidence="1" key="1">
    <citation type="submission" date="2023-04" db="EMBL/GenBank/DDBJ databases">
        <title>Candida boidinii NBRC 1967.</title>
        <authorList>
            <person name="Ichikawa N."/>
            <person name="Sato H."/>
            <person name="Tonouchi N."/>
        </authorList>
    </citation>
    <scope>NUCLEOTIDE SEQUENCE</scope>
    <source>
        <strain evidence="1">NBRC 1967</strain>
    </source>
</reference>
<comment type="caution">
    <text evidence="1">The sequence shown here is derived from an EMBL/GenBank/DDBJ whole genome shotgun (WGS) entry which is preliminary data.</text>
</comment>
<keyword evidence="2" id="KW-1185">Reference proteome</keyword>
<name>A0ACB5TNH4_CANBO</name>
<protein>
    <submittedName>
        <fullName evidence="1">Unnamed protein product</fullName>
    </submittedName>
</protein>
<accession>A0ACB5TNH4</accession>
<organism evidence="1 2">
    <name type="scientific">Candida boidinii</name>
    <name type="common">Yeast</name>
    <dbReference type="NCBI Taxonomy" id="5477"/>
    <lineage>
        <taxon>Eukaryota</taxon>
        <taxon>Fungi</taxon>
        <taxon>Dikarya</taxon>
        <taxon>Ascomycota</taxon>
        <taxon>Saccharomycotina</taxon>
        <taxon>Pichiomycetes</taxon>
        <taxon>Pichiales</taxon>
        <taxon>Pichiaceae</taxon>
        <taxon>Ogataea</taxon>
        <taxon>Ogataea/Candida clade</taxon>
    </lineage>
</organism>
<gene>
    <name evidence="1" type="ORF">Cboi01_000238500</name>
</gene>
<sequence length="220" mass="25288">MSFEQGMKNLNLNTIDYDINEIKNYDLNKLNEIKIKIELNLSNLFDKLTNLKCDMNTPVLTFDGFPRSDIDVVQVRLIRTQINRLRNDHKEILDLIQMKLLDHFSKDNNNNNNKINNKNNNIDDNNIESNIPFAIIDEVFENGPAFNSNLLKNDKLIKFGSINVTNHSNLQKISTLITNNINKPIKIKILRNSSDLIDLELIPTSNWPGKGLLGCKITQI</sequence>
<proteinExistence type="predicted"/>
<dbReference type="EMBL" id="BSXV01001066">
    <property type="protein sequence ID" value="GME91639.1"/>
    <property type="molecule type" value="Genomic_DNA"/>
</dbReference>